<dbReference type="GO" id="GO:0016491">
    <property type="term" value="F:oxidoreductase activity"/>
    <property type="evidence" value="ECO:0007669"/>
    <property type="project" value="InterPro"/>
</dbReference>
<dbReference type="InterPro" id="IPR050316">
    <property type="entry name" value="Tyrosinase/Hemocyanin"/>
</dbReference>
<evidence type="ECO:0000259" key="2">
    <source>
        <dbReference type="PROSITE" id="PS00497"/>
    </source>
</evidence>
<dbReference type="Pfam" id="PF00264">
    <property type="entry name" value="Tyrosinase"/>
    <property type="match status" value="1"/>
</dbReference>
<dbReference type="InterPro" id="IPR008922">
    <property type="entry name" value="Di-copper_centre_dom_sf"/>
</dbReference>
<dbReference type="PRINTS" id="PR00092">
    <property type="entry name" value="TYROSINASE"/>
</dbReference>
<sequence>MVDGFAKASEAGGNAEDCQDLPHSGFLNAQQLDFICDHRKMWLQDRDSQVSKKDFVSQATYGQKAYLASLERCSPEAEGCEAGSSQDFGNLDRNGNETRIRRRRKIPYNLHKKVIRKEYRMMTAEERENLNRAMNGLKSKIIDNVSIWDLHTLIHYPDSAPGAHWGPAFLPWHREFLRQFEIALQNEVPGVSLPYWDSTLDQGLPDPSDSVMWSDELMGNGNGYVKTGPFQDWHTNVFMPLSPVPVKKLYRSTGGRTTDRLLSPKDVEWITTRDRFRDLTFCHDKTFESMHGLSHVWVGGFMYVIRVSPNDPTFYMHHAFMDNLWERFRQNRQSRRRREYDYARKICNRQHSFYAQMKPFNLRNKDGLSNDYTDFWYEYQNVRHCTEDNPTCESPYYFCDMNAWKCRSKIQLGGNCTGFAGTEICYRSLCIQNICRIPATEGNGFARRENHPTGVVWTKTLMLGDDDKPLSSGIAHVTIRNGLGHDDSVAYIQRATYYPELPGLVYLPLPNPHAGMSYNVTFDARDHYGRYCQSYCFNSTTNRYQICEPRINLQSRPDSASNISFTHSYASRRFLDMDMSVHPSEWKVYTPFMIFACHRKVVQSTNVLDIAERLLPPNELAEYVWFRVNILRKPNSNISIDDSEIEVEDLDDPTDLWISSIRRARSAYDQSVVFVRAKNPSIFKNGVTVRISIVIGDRTMPCEARCNMGDGLETLCEPVVFLHESSEQSQEKIFASDPGYLQLLGWKMVGHPTEWHLKMAFLSFYC</sequence>
<feature type="domain" description="Tyrosinase copper-binding" evidence="2">
    <location>
        <begin position="164"/>
        <end position="181"/>
    </location>
</feature>
<dbReference type="PANTHER" id="PTHR11474:SF122">
    <property type="entry name" value="TYROSINASE COPPER-BINDING DOMAIN-CONTAINING PROTEIN"/>
    <property type="match status" value="1"/>
</dbReference>
<accession>A0A914EN42</accession>
<dbReference type="Proteomes" id="UP000887540">
    <property type="component" value="Unplaced"/>
</dbReference>
<dbReference type="Gene3D" id="1.10.1280.10">
    <property type="entry name" value="Di-copper center containing domain from catechol oxidase"/>
    <property type="match status" value="1"/>
</dbReference>
<dbReference type="PROSITE" id="PS00497">
    <property type="entry name" value="TYROSINASE_1"/>
    <property type="match status" value="1"/>
</dbReference>
<feature type="domain" description="Tyrosinase copper-binding" evidence="3">
    <location>
        <begin position="311"/>
        <end position="322"/>
    </location>
</feature>
<keyword evidence="4" id="KW-1185">Reference proteome</keyword>
<protein>
    <submittedName>
        <fullName evidence="5">Tyrosinase copper-binding domain-containing protein</fullName>
    </submittedName>
</protein>
<dbReference type="InterPro" id="IPR002227">
    <property type="entry name" value="Tyrosinase_Cu-bd"/>
</dbReference>
<name>A0A914EN42_9BILA</name>
<evidence type="ECO:0000256" key="1">
    <source>
        <dbReference type="ARBA" id="ARBA00022723"/>
    </source>
</evidence>
<keyword evidence="1" id="KW-0479">Metal-binding</keyword>
<evidence type="ECO:0000313" key="5">
    <source>
        <dbReference type="WBParaSite" id="ACRNAN_scaffold8901.g25065.t1"/>
    </source>
</evidence>
<dbReference type="WBParaSite" id="ACRNAN_scaffold8901.g25065.t1">
    <property type="protein sequence ID" value="ACRNAN_scaffold8901.g25065.t1"/>
    <property type="gene ID" value="ACRNAN_scaffold8901.g25065"/>
</dbReference>
<evidence type="ECO:0000313" key="4">
    <source>
        <dbReference type="Proteomes" id="UP000887540"/>
    </source>
</evidence>
<dbReference type="PANTHER" id="PTHR11474">
    <property type="entry name" value="TYROSINASE FAMILY MEMBER"/>
    <property type="match status" value="1"/>
</dbReference>
<dbReference type="SUPFAM" id="SSF48056">
    <property type="entry name" value="Di-copper centre-containing domain"/>
    <property type="match status" value="1"/>
</dbReference>
<reference evidence="5" key="1">
    <citation type="submission" date="2022-11" db="UniProtKB">
        <authorList>
            <consortium name="WormBaseParasite"/>
        </authorList>
    </citation>
    <scope>IDENTIFICATION</scope>
</reference>
<proteinExistence type="predicted"/>
<organism evidence="4 5">
    <name type="scientific">Acrobeloides nanus</name>
    <dbReference type="NCBI Taxonomy" id="290746"/>
    <lineage>
        <taxon>Eukaryota</taxon>
        <taxon>Metazoa</taxon>
        <taxon>Ecdysozoa</taxon>
        <taxon>Nematoda</taxon>
        <taxon>Chromadorea</taxon>
        <taxon>Rhabditida</taxon>
        <taxon>Tylenchina</taxon>
        <taxon>Cephalobomorpha</taxon>
        <taxon>Cephaloboidea</taxon>
        <taxon>Cephalobidae</taxon>
        <taxon>Acrobeloides</taxon>
    </lineage>
</organism>
<evidence type="ECO:0000259" key="3">
    <source>
        <dbReference type="PROSITE" id="PS00498"/>
    </source>
</evidence>
<dbReference type="AlphaFoldDB" id="A0A914EN42"/>
<dbReference type="PROSITE" id="PS00498">
    <property type="entry name" value="TYROSINASE_2"/>
    <property type="match status" value="1"/>
</dbReference>
<dbReference type="GO" id="GO:0046872">
    <property type="term" value="F:metal ion binding"/>
    <property type="evidence" value="ECO:0007669"/>
    <property type="project" value="UniProtKB-KW"/>
</dbReference>